<proteinExistence type="predicted"/>
<dbReference type="Proteomes" id="UP001585080">
    <property type="component" value="Unassembled WGS sequence"/>
</dbReference>
<dbReference type="Pfam" id="PF22752">
    <property type="entry name" value="DUF488-N3i"/>
    <property type="match status" value="1"/>
</dbReference>
<keyword evidence="2" id="KW-1185">Reference proteome</keyword>
<name>A0ABV5EBX8_9ACTN</name>
<reference evidence="1 2" key="1">
    <citation type="submission" date="2024-01" db="EMBL/GenBank/DDBJ databases">
        <title>Genome mining of biosynthetic gene clusters to explore secondary metabolites of Streptomyces sp.</title>
        <authorList>
            <person name="Baig A."/>
            <person name="Ajitkumar Shintre N."/>
            <person name="Kumar H."/>
            <person name="Anbarasu A."/>
            <person name="Ramaiah S."/>
        </authorList>
    </citation>
    <scope>NUCLEOTIDE SEQUENCE [LARGE SCALE GENOMIC DNA]</scope>
    <source>
        <strain evidence="1 2">A57</strain>
    </source>
</reference>
<dbReference type="PANTHER" id="PTHR36849:SF1">
    <property type="entry name" value="CYTOPLASMIC PROTEIN"/>
    <property type="match status" value="1"/>
</dbReference>
<evidence type="ECO:0000313" key="1">
    <source>
        <dbReference type="EMBL" id="MFB8774364.1"/>
    </source>
</evidence>
<dbReference type="EMBL" id="JAYMRP010000012">
    <property type="protein sequence ID" value="MFB8774364.1"/>
    <property type="molecule type" value="Genomic_DNA"/>
</dbReference>
<dbReference type="InterPro" id="IPR052552">
    <property type="entry name" value="YeaO-like"/>
</dbReference>
<sequence>MTVRVRRVYEPPEPEDGTRVLVDRLWPRGLAKDAARVDEWPKAVTPSTELRRWYHAGEGSYEEFGGRYEAELAAGAAAEELDRLRASARERTVTLLTASKAPDRSHAAVLARLLGD</sequence>
<protein>
    <submittedName>
        <fullName evidence="1">DUF488 family protein</fullName>
    </submittedName>
</protein>
<accession>A0ABV5EBX8</accession>
<dbReference type="PANTHER" id="PTHR36849">
    <property type="entry name" value="CYTOPLASMIC PROTEIN-RELATED"/>
    <property type="match status" value="1"/>
</dbReference>
<evidence type="ECO:0000313" key="2">
    <source>
        <dbReference type="Proteomes" id="UP001585080"/>
    </source>
</evidence>
<dbReference type="RefSeq" id="WP_376733094.1">
    <property type="nucleotide sequence ID" value="NZ_JAYMRP010000012.1"/>
</dbReference>
<organism evidence="1 2">
    <name type="scientific">Streptomyces broussonetiae</name>
    <dbReference type="NCBI Taxonomy" id="2686304"/>
    <lineage>
        <taxon>Bacteria</taxon>
        <taxon>Bacillati</taxon>
        <taxon>Actinomycetota</taxon>
        <taxon>Actinomycetes</taxon>
        <taxon>Kitasatosporales</taxon>
        <taxon>Streptomycetaceae</taxon>
        <taxon>Streptomyces</taxon>
    </lineage>
</organism>
<comment type="caution">
    <text evidence="1">The sequence shown here is derived from an EMBL/GenBank/DDBJ whole genome shotgun (WGS) entry which is preliminary data.</text>
</comment>
<gene>
    <name evidence="1" type="ORF">VSS16_16790</name>
</gene>